<proteinExistence type="predicted"/>
<evidence type="ECO:0000313" key="1">
    <source>
        <dbReference type="EMBL" id="SHK54138.1"/>
    </source>
</evidence>
<accession>A0A1M6TBK0</accession>
<reference evidence="1 2" key="1">
    <citation type="submission" date="2016-11" db="EMBL/GenBank/DDBJ databases">
        <authorList>
            <person name="Jaros S."/>
            <person name="Januszkiewicz K."/>
            <person name="Wedrychowicz H."/>
        </authorList>
    </citation>
    <scope>NUCLEOTIDE SEQUENCE [LARGE SCALE GENOMIC DNA]</scope>
    <source>
        <strain evidence="1 2">HD4</strain>
    </source>
</reference>
<gene>
    <name evidence="1" type="ORF">SAMN05216582_10721</name>
</gene>
<organism evidence="1 2">
    <name type="scientific">Selenomonas ruminantium</name>
    <dbReference type="NCBI Taxonomy" id="971"/>
    <lineage>
        <taxon>Bacteria</taxon>
        <taxon>Bacillati</taxon>
        <taxon>Bacillota</taxon>
        <taxon>Negativicutes</taxon>
        <taxon>Selenomonadales</taxon>
        <taxon>Selenomonadaceae</taxon>
        <taxon>Selenomonas</taxon>
    </lineage>
</organism>
<sequence length="62" mass="6976">MKGFPFFAWKSKMKNQQTFHLAFCASGHEAGSFIGKGIFQCFLLVFVDGDLSVEQGDKTCFF</sequence>
<name>A0A1M6TBK0_SELRU</name>
<dbReference type="EMBL" id="FRBC01000007">
    <property type="protein sequence ID" value="SHK54138.1"/>
    <property type="molecule type" value="Genomic_DNA"/>
</dbReference>
<dbReference type="Proteomes" id="UP000184263">
    <property type="component" value="Unassembled WGS sequence"/>
</dbReference>
<protein>
    <submittedName>
        <fullName evidence="1">Uncharacterized protein</fullName>
    </submittedName>
</protein>
<evidence type="ECO:0000313" key="2">
    <source>
        <dbReference type="Proteomes" id="UP000184263"/>
    </source>
</evidence>
<dbReference type="AlphaFoldDB" id="A0A1M6TBK0"/>